<name>A0A5C6RKU5_9BACT</name>
<keyword evidence="6" id="KW-1185">Reference proteome</keyword>
<sequence length="512" mass="56259">MIQPRFSFLLFLSFLLVFSSCATTRQAPSVEPVTLTILHLNDVYEISPLEGGQAGGLARVATLKQQLLREDPNTIALLSGDFLSPSLIGNLKKEDGERIAGQQMVETLNAMGLDYATFGNHEFDLKTADLLQKRILQSNFEYTVCNAFRADSSRVRPFVQNDAGELVPPFLIRTFRNAQGQEVKVGILGVVLPFNQADYVHYEPVVVSFRETVEELRPKVDVIVAMTHLNEADDLALAEEVPGVALFMGGHDHHHMSHYVGETVIAKADANAKTAYVHRITWYPSSGVSKVNSTLVPINPALPDDPSTAAVVEKWQENVGRIMGDQGYSPGEILMDADPPLECQEVVVRRRQTNYGNLVLRAFEAAAPGADVYLINSGSMRLDDNISGAVTQYDVLRTLPFGGGLVRMALPGEVLKKVLDIGEGENRGEGGYLQRYRAEKEGEGWLINGQPLKAGQRYAVVLPAFVAAGNEANLEFLKDYKQEQLGPLVVDGASVRNDVRDLTIAYMRFLGK</sequence>
<dbReference type="GO" id="GO:0008768">
    <property type="term" value="F:UDP-sugar diphosphatase activity"/>
    <property type="evidence" value="ECO:0007669"/>
    <property type="project" value="TreeGrafter"/>
</dbReference>
<dbReference type="PROSITE" id="PS51257">
    <property type="entry name" value="PROKAR_LIPOPROTEIN"/>
    <property type="match status" value="1"/>
</dbReference>
<organism evidence="5 6">
    <name type="scientific">Phaeodactylibacter luteus</name>
    <dbReference type="NCBI Taxonomy" id="1564516"/>
    <lineage>
        <taxon>Bacteria</taxon>
        <taxon>Pseudomonadati</taxon>
        <taxon>Bacteroidota</taxon>
        <taxon>Saprospiria</taxon>
        <taxon>Saprospirales</taxon>
        <taxon>Haliscomenobacteraceae</taxon>
        <taxon>Phaeodactylibacter</taxon>
    </lineage>
</organism>
<reference evidence="5 6" key="1">
    <citation type="submission" date="2019-08" db="EMBL/GenBank/DDBJ databases">
        <title>Genome of Phaeodactylibacter luteus.</title>
        <authorList>
            <person name="Bowman J.P."/>
        </authorList>
    </citation>
    <scope>NUCLEOTIDE SEQUENCE [LARGE SCALE GENOMIC DNA]</scope>
    <source>
        <strain evidence="5 6">KCTC 42180</strain>
    </source>
</reference>
<dbReference type="Pfam" id="PF02872">
    <property type="entry name" value="5_nucleotid_C"/>
    <property type="match status" value="1"/>
</dbReference>
<dbReference type="Gene3D" id="3.90.780.10">
    <property type="entry name" value="5'-Nucleotidase, C-terminal domain"/>
    <property type="match status" value="1"/>
</dbReference>
<comment type="similarity">
    <text evidence="2">Belongs to the 5'-nucleotidase family.</text>
</comment>
<evidence type="ECO:0000256" key="1">
    <source>
        <dbReference type="ARBA" id="ARBA00022729"/>
    </source>
</evidence>
<dbReference type="EMBL" id="VOOR01000033">
    <property type="protein sequence ID" value="TXB62230.1"/>
    <property type="molecule type" value="Genomic_DNA"/>
</dbReference>
<dbReference type="InterPro" id="IPR006179">
    <property type="entry name" value="5_nucleotidase/apyrase"/>
</dbReference>
<gene>
    <name evidence="5" type="ORF">FRY97_14915</name>
</gene>
<keyword evidence="1 2" id="KW-0732">Signal</keyword>
<dbReference type="PANTHER" id="PTHR11575">
    <property type="entry name" value="5'-NUCLEOTIDASE-RELATED"/>
    <property type="match status" value="1"/>
</dbReference>
<dbReference type="SUPFAM" id="SSF56300">
    <property type="entry name" value="Metallo-dependent phosphatases"/>
    <property type="match status" value="1"/>
</dbReference>
<dbReference type="SUPFAM" id="SSF55816">
    <property type="entry name" value="5'-nucleotidase (syn. UDP-sugar hydrolase), C-terminal domain"/>
    <property type="match status" value="1"/>
</dbReference>
<dbReference type="GO" id="GO:0030288">
    <property type="term" value="C:outer membrane-bounded periplasmic space"/>
    <property type="evidence" value="ECO:0007669"/>
    <property type="project" value="TreeGrafter"/>
</dbReference>
<evidence type="ECO:0000259" key="4">
    <source>
        <dbReference type="Pfam" id="PF02872"/>
    </source>
</evidence>
<dbReference type="InterPro" id="IPR036907">
    <property type="entry name" value="5'-Nucleotdase_C_sf"/>
</dbReference>
<dbReference type="InterPro" id="IPR008334">
    <property type="entry name" value="5'-Nucleotdase_C"/>
</dbReference>
<dbReference type="GO" id="GO:0008253">
    <property type="term" value="F:5'-nucleotidase activity"/>
    <property type="evidence" value="ECO:0007669"/>
    <property type="project" value="TreeGrafter"/>
</dbReference>
<keyword evidence="2" id="KW-0547">Nucleotide-binding</keyword>
<evidence type="ECO:0000256" key="2">
    <source>
        <dbReference type="RuleBase" id="RU362119"/>
    </source>
</evidence>
<feature type="chain" id="PRO_5023155336" evidence="2">
    <location>
        <begin position="23"/>
        <end position="512"/>
    </location>
</feature>
<dbReference type="Pfam" id="PF00149">
    <property type="entry name" value="Metallophos"/>
    <property type="match status" value="1"/>
</dbReference>
<keyword evidence="2" id="KW-0378">Hydrolase</keyword>
<dbReference type="Gene3D" id="3.60.21.10">
    <property type="match status" value="1"/>
</dbReference>
<dbReference type="PRINTS" id="PR01607">
    <property type="entry name" value="APYRASEFAMLY"/>
</dbReference>
<proteinExistence type="inferred from homology"/>
<dbReference type="OrthoDB" id="9801679at2"/>
<feature type="domain" description="5'-Nucleotidase C-terminal" evidence="4">
    <location>
        <begin position="349"/>
        <end position="471"/>
    </location>
</feature>
<evidence type="ECO:0000259" key="3">
    <source>
        <dbReference type="Pfam" id="PF00149"/>
    </source>
</evidence>
<feature type="domain" description="Calcineurin-like phosphoesterase" evidence="3">
    <location>
        <begin position="36"/>
        <end position="254"/>
    </location>
</feature>
<dbReference type="GO" id="GO:0000166">
    <property type="term" value="F:nucleotide binding"/>
    <property type="evidence" value="ECO:0007669"/>
    <property type="project" value="UniProtKB-KW"/>
</dbReference>
<accession>A0A5C6RKU5</accession>
<dbReference type="RefSeq" id="WP_147168358.1">
    <property type="nucleotide sequence ID" value="NZ_VOOR01000033.1"/>
</dbReference>
<evidence type="ECO:0000313" key="6">
    <source>
        <dbReference type="Proteomes" id="UP000321580"/>
    </source>
</evidence>
<feature type="signal peptide" evidence="2">
    <location>
        <begin position="1"/>
        <end position="22"/>
    </location>
</feature>
<dbReference type="Proteomes" id="UP000321580">
    <property type="component" value="Unassembled WGS sequence"/>
</dbReference>
<dbReference type="PANTHER" id="PTHR11575:SF24">
    <property type="entry name" value="5'-NUCLEOTIDASE"/>
    <property type="match status" value="1"/>
</dbReference>
<protein>
    <submittedName>
        <fullName evidence="5">Bifunctional metallophosphatase/5'-nucleotidase</fullName>
    </submittedName>
</protein>
<comment type="caution">
    <text evidence="5">The sequence shown here is derived from an EMBL/GenBank/DDBJ whole genome shotgun (WGS) entry which is preliminary data.</text>
</comment>
<dbReference type="InterPro" id="IPR029052">
    <property type="entry name" value="Metallo-depent_PP-like"/>
</dbReference>
<evidence type="ECO:0000313" key="5">
    <source>
        <dbReference type="EMBL" id="TXB62230.1"/>
    </source>
</evidence>
<dbReference type="GO" id="GO:0009166">
    <property type="term" value="P:nucleotide catabolic process"/>
    <property type="evidence" value="ECO:0007669"/>
    <property type="project" value="InterPro"/>
</dbReference>
<dbReference type="InterPro" id="IPR004843">
    <property type="entry name" value="Calcineurin-like_PHP"/>
</dbReference>
<dbReference type="AlphaFoldDB" id="A0A5C6RKU5"/>